<dbReference type="Proteomes" id="UP001524460">
    <property type="component" value="Unassembled WGS sequence"/>
</dbReference>
<evidence type="ECO:0000313" key="1">
    <source>
        <dbReference type="EMBL" id="MCQ1060072.1"/>
    </source>
</evidence>
<evidence type="ECO:0000313" key="2">
    <source>
        <dbReference type="Proteomes" id="UP001524460"/>
    </source>
</evidence>
<dbReference type="RefSeq" id="WP_255044160.1">
    <property type="nucleotide sequence ID" value="NZ_JANEYT010000055.1"/>
</dbReference>
<comment type="caution">
    <text evidence="1">The sequence shown here is derived from an EMBL/GenBank/DDBJ whole genome shotgun (WGS) entry which is preliminary data.</text>
</comment>
<protein>
    <recommendedName>
        <fullName evidence="3">CopG family transcriptional regulator</fullName>
    </recommendedName>
</protein>
<evidence type="ECO:0008006" key="3">
    <source>
        <dbReference type="Google" id="ProtNLM"/>
    </source>
</evidence>
<gene>
    <name evidence="1" type="ORF">NHN17_18675</name>
</gene>
<dbReference type="EMBL" id="JANEYT010000055">
    <property type="protein sequence ID" value="MCQ1060072.1"/>
    <property type="molecule type" value="Genomic_DNA"/>
</dbReference>
<accession>A0ABT1N7K3</accession>
<proteinExistence type="predicted"/>
<organism evidence="1 2">
    <name type="scientific">Photobacterium pectinilyticum</name>
    <dbReference type="NCBI Taxonomy" id="2906793"/>
    <lineage>
        <taxon>Bacteria</taxon>
        <taxon>Pseudomonadati</taxon>
        <taxon>Pseudomonadota</taxon>
        <taxon>Gammaproteobacteria</taxon>
        <taxon>Vibrionales</taxon>
        <taxon>Vibrionaceae</taxon>
        <taxon>Photobacterium</taxon>
    </lineage>
</organism>
<keyword evidence="2" id="KW-1185">Reference proteome</keyword>
<name>A0ABT1N7K3_9GAMM</name>
<reference evidence="1 2" key="1">
    <citation type="submission" date="2022-07" db="EMBL/GenBank/DDBJ databases">
        <title>Photobacterium pectinilyticum sp. nov., a marine bacterium isolated from surface seawater of Qingdao offshore.</title>
        <authorList>
            <person name="Wang X."/>
        </authorList>
    </citation>
    <scope>NUCLEOTIDE SEQUENCE [LARGE SCALE GENOMIC DNA]</scope>
    <source>
        <strain evidence="1 2">ZSDE20</strain>
    </source>
</reference>
<sequence length="59" mass="6648">MIDPELELILVAKARRMGVPVNALKEVIAMRIVDGDTEEDPVAMVLSVSNRDIERLYDH</sequence>